<dbReference type="SUPFAM" id="SSF56645">
    <property type="entry name" value="Acyl-CoA dehydrogenase NM domain-like"/>
    <property type="match status" value="1"/>
</dbReference>
<dbReference type="AlphaFoldDB" id="A0A914Y4X0"/>
<dbReference type="SUPFAM" id="SSF47203">
    <property type="entry name" value="Acyl-CoA dehydrogenase C-terminal domain-like"/>
    <property type="match status" value="2"/>
</dbReference>
<evidence type="ECO:0000256" key="1">
    <source>
        <dbReference type="ARBA" id="ARBA00001974"/>
    </source>
</evidence>
<dbReference type="GO" id="GO:0005504">
    <property type="term" value="F:fatty acid binding"/>
    <property type="evidence" value="ECO:0007669"/>
    <property type="project" value="TreeGrafter"/>
</dbReference>
<dbReference type="PANTHER" id="PTHR10909:SF250">
    <property type="entry name" value="PEROXISOMAL ACYL-COENZYME A OXIDASE 1"/>
    <property type="match status" value="1"/>
</dbReference>
<dbReference type="InterPro" id="IPR055060">
    <property type="entry name" value="ACOX_C_alpha1"/>
</dbReference>
<dbReference type="GO" id="GO:0055088">
    <property type="term" value="P:lipid homeostasis"/>
    <property type="evidence" value="ECO:0007669"/>
    <property type="project" value="TreeGrafter"/>
</dbReference>
<keyword evidence="5" id="KW-0285">Flavoprotein</keyword>
<evidence type="ECO:0000256" key="3">
    <source>
        <dbReference type="ARBA" id="ARBA00004846"/>
    </source>
</evidence>
<accession>A0A914Y4X0</accession>
<dbReference type="GO" id="GO:0005777">
    <property type="term" value="C:peroxisome"/>
    <property type="evidence" value="ECO:0007669"/>
    <property type="project" value="UniProtKB-SubCell"/>
</dbReference>
<comment type="pathway">
    <text evidence="3">Lipid metabolism; peroxisomal fatty acid beta-oxidation.</text>
</comment>
<evidence type="ECO:0000313" key="13">
    <source>
        <dbReference type="Proteomes" id="UP000887577"/>
    </source>
</evidence>
<sequence length="513" mass="57885">MIPTILNNADEEQKAEWLPKAQNLEFIGTYAQTELGHGTNLRSLETTATYDPKRGKDYGPHPFFVPIRDPATHQSLPGIILGDIGPKFGINTVSNGFLIFDNFRIPRRNMFMKNARLEADGTYISPKHAKLAYGTMVYVRATMIRTMSNLLGRAATIAIRYSVIRKQGEIEAGKGEVQILEYQTQQYRLLPQVARAWAYEFAGRYTRKLYEQFLAGDFEVLPALHGITSGLKAVVTHQTALGIEQCRMACGGHGYSEASGLPQLFTYAVGGCTYEGENMVMLLQSARHLIKIVADIRQNRRPTKLNPVTAYLYKPTTTKCNFGQITGVIEAFEHISQRLIFGVFDKIENLKHRGISAEKAWIESGVDLRLAATAHTRTFIARQSVNGISEMKDSQVYAVLKDLLELFLFYEILECDGDLLFDGYANGQQIDYAKNKVFQTLQNLRPNSLSIVDSFDFNDRELNSILGRRDGNIYQNLLKWAKASPLNKQDVMPFHHKYLGKMMKDATQNKSKL</sequence>
<protein>
    <submittedName>
        <fullName evidence="14">Acyl-CoA oxidase C-terminal domain-containing protein</fullName>
    </submittedName>
</protein>
<dbReference type="Gene3D" id="2.40.110.10">
    <property type="entry name" value="Butyryl-CoA Dehydrogenase, subunit A, domain 2"/>
    <property type="match status" value="2"/>
</dbReference>
<evidence type="ECO:0000256" key="7">
    <source>
        <dbReference type="ARBA" id="ARBA00022832"/>
    </source>
</evidence>
<dbReference type="Pfam" id="PF01756">
    <property type="entry name" value="ACOX"/>
    <property type="match status" value="1"/>
</dbReference>
<dbReference type="InterPro" id="IPR012258">
    <property type="entry name" value="Acyl-CoA_oxidase"/>
</dbReference>
<dbReference type="Proteomes" id="UP000887577">
    <property type="component" value="Unplaced"/>
</dbReference>
<keyword evidence="9" id="KW-0443">Lipid metabolism</keyword>
<dbReference type="Pfam" id="PF22924">
    <property type="entry name" value="ACOX_C_alpha1"/>
    <property type="match status" value="1"/>
</dbReference>
<evidence type="ECO:0000256" key="2">
    <source>
        <dbReference type="ARBA" id="ARBA00004275"/>
    </source>
</evidence>
<dbReference type="Gene3D" id="1.20.140.10">
    <property type="entry name" value="Butyryl-CoA Dehydrogenase, subunit A, domain 3"/>
    <property type="match status" value="2"/>
</dbReference>
<evidence type="ECO:0000256" key="8">
    <source>
        <dbReference type="ARBA" id="ARBA00023002"/>
    </source>
</evidence>
<feature type="domain" description="Acyl-CoA oxidase C-terminal" evidence="11">
    <location>
        <begin position="327"/>
        <end position="504"/>
    </location>
</feature>
<feature type="domain" description="Acyl-CoA oxidase C-alpha1" evidence="12">
    <location>
        <begin position="133"/>
        <end position="290"/>
    </location>
</feature>
<evidence type="ECO:0000256" key="4">
    <source>
        <dbReference type="ARBA" id="ARBA00006288"/>
    </source>
</evidence>
<dbReference type="GO" id="GO:0033540">
    <property type="term" value="P:fatty acid beta-oxidation using acyl-CoA oxidase"/>
    <property type="evidence" value="ECO:0007669"/>
    <property type="project" value="TreeGrafter"/>
</dbReference>
<keyword evidence="8" id="KW-0560">Oxidoreductase</keyword>
<evidence type="ECO:0000259" key="11">
    <source>
        <dbReference type="Pfam" id="PF01756"/>
    </source>
</evidence>
<dbReference type="WBParaSite" id="PSU_v2.g14283.t1">
    <property type="protein sequence ID" value="PSU_v2.g14283.t1"/>
    <property type="gene ID" value="PSU_v2.g14283"/>
</dbReference>
<dbReference type="InterPro" id="IPR036250">
    <property type="entry name" value="AcylCo_DH-like_C"/>
</dbReference>
<dbReference type="InterPro" id="IPR009100">
    <property type="entry name" value="AcylCoA_DH/oxidase_NM_dom_sf"/>
</dbReference>
<dbReference type="InterPro" id="IPR046373">
    <property type="entry name" value="Acyl-CoA_Oxase/DH_mid-dom_sf"/>
</dbReference>
<name>A0A914Y4X0_9BILA</name>
<keyword evidence="6" id="KW-0274">FAD</keyword>
<dbReference type="GO" id="GO:0071949">
    <property type="term" value="F:FAD binding"/>
    <property type="evidence" value="ECO:0007669"/>
    <property type="project" value="InterPro"/>
</dbReference>
<evidence type="ECO:0000256" key="5">
    <source>
        <dbReference type="ARBA" id="ARBA00022630"/>
    </source>
</evidence>
<dbReference type="FunFam" id="1.20.140.10:FF:000013">
    <property type="entry name" value="Acyl-coenzyme A oxidase"/>
    <property type="match status" value="1"/>
</dbReference>
<evidence type="ECO:0000259" key="12">
    <source>
        <dbReference type="Pfam" id="PF22924"/>
    </source>
</evidence>
<evidence type="ECO:0000313" key="14">
    <source>
        <dbReference type="WBParaSite" id="PSU_v2.g14283.t1"/>
    </source>
</evidence>
<dbReference type="InterPro" id="IPR002655">
    <property type="entry name" value="Acyl-CoA_oxidase_C"/>
</dbReference>
<organism evidence="13 14">
    <name type="scientific">Panagrolaimus superbus</name>
    <dbReference type="NCBI Taxonomy" id="310955"/>
    <lineage>
        <taxon>Eukaryota</taxon>
        <taxon>Metazoa</taxon>
        <taxon>Ecdysozoa</taxon>
        <taxon>Nematoda</taxon>
        <taxon>Chromadorea</taxon>
        <taxon>Rhabditida</taxon>
        <taxon>Tylenchina</taxon>
        <taxon>Panagrolaimomorpha</taxon>
        <taxon>Panagrolaimoidea</taxon>
        <taxon>Panagrolaimidae</taxon>
        <taxon>Panagrolaimus</taxon>
    </lineage>
</organism>
<evidence type="ECO:0000256" key="10">
    <source>
        <dbReference type="ARBA" id="ARBA00023140"/>
    </source>
</evidence>
<comment type="cofactor">
    <cofactor evidence="1">
        <name>FAD</name>
        <dbReference type="ChEBI" id="CHEBI:57692"/>
    </cofactor>
</comment>
<keyword evidence="13" id="KW-1185">Reference proteome</keyword>
<comment type="subcellular location">
    <subcellularLocation>
        <location evidence="2">Peroxisome</location>
    </subcellularLocation>
</comment>
<reference evidence="14" key="1">
    <citation type="submission" date="2022-11" db="UniProtKB">
        <authorList>
            <consortium name="WormBaseParasite"/>
        </authorList>
    </citation>
    <scope>IDENTIFICATION</scope>
</reference>
<dbReference type="FunFam" id="1.20.140.10:FF:000005">
    <property type="entry name" value="Acyl-coenzyme A oxidase"/>
    <property type="match status" value="1"/>
</dbReference>
<evidence type="ECO:0000256" key="9">
    <source>
        <dbReference type="ARBA" id="ARBA00023098"/>
    </source>
</evidence>
<proteinExistence type="inferred from homology"/>
<keyword evidence="7" id="KW-0276">Fatty acid metabolism</keyword>
<dbReference type="PANTHER" id="PTHR10909">
    <property type="entry name" value="ELECTRON TRANSPORT OXIDOREDUCTASE"/>
    <property type="match status" value="1"/>
</dbReference>
<comment type="similarity">
    <text evidence="4">Belongs to the acyl-CoA oxidase family.</text>
</comment>
<evidence type="ECO:0000256" key="6">
    <source>
        <dbReference type="ARBA" id="ARBA00022827"/>
    </source>
</evidence>
<keyword evidence="10" id="KW-0576">Peroxisome</keyword>
<dbReference type="GO" id="GO:0003997">
    <property type="term" value="F:acyl-CoA oxidase activity"/>
    <property type="evidence" value="ECO:0007669"/>
    <property type="project" value="InterPro"/>
</dbReference>